<accession>G6B1C5</accession>
<comment type="caution">
    <text evidence="1">The sequence shown here is derived from an EMBL/GenBank/DDBJ whole genome shotgun (WGS) entry which is preliminary data.</text>
</comment>
<dbReference type="EMBL" id="AFZZ01000238">
    <property type="protein sequence ID" value="EHJ36593.1"/>
    <property type="molecule type" value="Genomic_DNA"/>
</dbReference>
<proteinExistence type="predicted"/>
<reference evidence="1 2" key="1">
    <citation type="submission" date="2011-08" db="EMBL/GenBank/DDBJ databases">
        <authorList>
            <person name="Weinstock G."/>
            <person name="Sodergren E."/>
            <person name="Clifton S."/>
            <person name="Fulton L."/>
            <person name="Fulton B."/>
            <person name="Courtney L."/>
            <person name="Fronick C."/>
            <person name="Harrison M."/>
            <person name="Strong C."/>
            <person name="Farmer C."/>
            <person name="Delahaunty K."/>
            <person name="Markovic C."/>
            <person name="Hall O."/>
            <person name="Minx P."/>
            <person name="Tomlinson C."/>
            <person name="Mitreva M."/>
            <person name="Hou S."/>
            <person name="Chen J."/>
            <person name="Wollam A."/>
            <person name="Pepin K.H."/>
            <person name="Johnson M."/>
            <person name="Bhonagiri V."/>
            <person name="Zhang X."/>
            <person name="Suruliraj S."/>
            <person name="Warren W."/>
            <person name="Chinwalla A."/>
            <person name="Mardis E.R."/>
            <person name="Wilson R.K."/>
        </authorList>
    </citation>
    <scope>NUCLEOTIDE SEQUENCE [LARGE SCALE GENOMIC DNA]</scope>
    <source>
        <strain evidence="1 2">DSM 18206</strain>
    </source>
</reference>
<name>G6B1C5_9BACT</name>
<dbReference type="Proteomes" id="UP000004407">
    <property type="component" value="Unassembled WGS sequence"/>
</dbReference>
<organism evidence="1 2">
    <name type="scientific">Leyella stercorea DSM 18206</name>
    <dbReference type="NCBI Taxonomy" id="1002367"/>
    <lineage>
        <taxon>Bacteria</taxon>
        <taxon>Pseudomonadati</taxon>
        <taxon>Bacteroidota</taxon>
        <taxon>Bacteroidia</taxon>
        <taxon>Bacteroidales</taxon>
        <taxon>Prevotellaceae</taxon>
        <taxon>Leyella</taxon>
    </lineage>
</organism>
<evidence type="ECO:0000313" key="1">
    <source>
        <dbReference type="EMBL" id="EHJ36593.1"/>
    </source>
</evidence>
<protein>
    <submittedName>
        <fullName evidence="1">Uncharacterized protein</fullName>
    </submittedName>
</protein>
<evidence type="ECO:0000313" key="2">
    <source>
        <dbReference type="Proteomes" id="UP000004407"/>
    </source>
</evidence>
<dbReference type="HOGENOM" id="CLU_3255984_0_0_10"/>
<sequence length="42" mass="4690">MPRFFYTFAYRRMHVGGYGIPAVAIANSCNNFISVAKGYGKN</sequence>
<dbReference type="AlphaFoldDB" id="G6B1C5"/>
<gene>
    <name evidence="1" type="ORF">HMPREF0673_02696</name>
</gene>